<accession>A0A8T4GWH4</accession>
<feature type="transmembrane region" description="Helical" evidence="5">
    <location>
        <begin position="72"/>
        <end position="92"/>
    </location>
</feature>
<feature type="transmembrane region" description="Helical" evidence="5">
    <location>
        <begin position="279"/>
        <end position="300"/>
    </location>
</feature>
<dbReference type="PANTHER" id="PTHR10846:SF8">
    <property type="entry name" value="INNER MEMBRANE PROTEIN YRBG"/>
    <property type="match status" value="1"/>
</dbReference>
<dbReference type="InterPro" id="IPR004837">
    <property type="entry name" value="NaCa_Exmemb"/>
</dbReference>
<proteinExistence type="predicted"/>
<feature type="transmembrane region" description="Helical" evidence="5">
    <location>
        <begin position="185"/>
        <end position="206"/>
    </location>
</feature>
<organism evidence="7 8">
    <name type="scientific">Halolamina salifodinae</name>
    <dbReference type="NCBI Taxonomy" id="1202767"/>
    <lineage>
        <taxon>Archaea</taxon>
        <taxon>Methanobacteriati</taxon>
        <taxon>Methanobacteriota</taxon>
        <taxon>Stenosarchaea group</taxon>
        <taxon>Halobacteria</taxon>
        <taxon>Halobacteriales</taxon>
        <taxon>Haloferacaceae</taxon>
    </lineage>
</organism>
<name>A0A8T4GWH4_9EURY</name>
<sequence>MRSVLVGAAVTLAATAVVWRGSGMLEDASEQLSGYYGLPPVIQGSIVAAVGTSFPELSIAVLSVVRHGAFELGVGTVVGSAVFNVLVIPGAAVLLSEGELNANRDVVYKEALFYMLSVAALLIVFSLGVIYYPHESSRLAAEIPRWVALLPMGLYGLYAFTQYADTVDYVADPEEHRGVNPLKQWGVLAVSLVLIVVAVEGFVYGAEVFAGAFGISEALWGLTVIAAGTSLPDTLVSVRAARDGRGVTSLGNVFGSNVFDLLIAVPAGIVLAGSAVVDYAVAAPMMAFLVVATVVLFTVLRTDLHLTDSEGRVLLGVYVLFLCWMLLEAAGVVGFVPSL</sequence>
<feature type="transmembrane region" description="Helical" evidence="5">
    <location>
        <begin position="44"/>
        <end position="65"/>
    </location>
</feature>
<dbReference type="GO" id="GO:0006874">
    <property type="term" value="P:intracellular calcium ion homeostasis"/>
    <property type="evidence" value="ECO:0007669"/>
    <property type="project" value="TreeGrafter"/>
</dbReference>
<feature type="domain" description="Sodium/calcium exchanger membrane region" evidence="6">
    <location>
        <begin position="8"/>
        <end position="163"/>
    </location>
</feature>
<feature type="transmembrane region" description="Helical" evidence="5">
    <location>
        <begin position="112"/>
        <end position="132"/>
    </location>
</feature>
<keyword evidence="3 5" id="KW-1133">Transmembrane helix</keyword>
<dbReference type="Pfam" id="PF01699">
    <property type="entry name" value="Na_Ca_ex"/>
    <property type="match status" value="2"/>
</dbReference>
<gene>
    <name evidence="7" type="ORF">J2753_000966</name>
</gene>
<comment type="caution">
    <text evidence="7">The sequence shown here is derived from an EMBL/GenBank/DDBJ whole genome shotgun (WGS) entry which is preliminary data.</text>
</comment>
<dbReference type="OrthoDB" id="204563at2157"/>
<dbReference type="InterPro" id="IPR004481">
    <property type="entry name" value="K/Na/Ca-exchanger"/>
</dbReference>
<feature type="domain" description="Sodium/calcium exchanger membrane region" evidence="6">
    <location>
        <begin position="184"/>
        <end position="326"/>
    </location>
</feature>
<dbReference type="GO" id="GO:0008273">
    <property type="term" value="F:calcium, potassium:sodium antiporter activity"/>
    <property type="evidence" value="ECO:0007669"/>
    <property type="project" value="TreeGrafter"/>
</dbReference>
<dbReference type="EMBL" id="JAGGLC010000002">
    <property type="protein sequence ID" value="MBP1986472.1"/>
    <property type="molecule type" value="Genomic_DNA"/>
</dbReference>
<feature type="transmembrane region" description="Helical" evidence="5">
    <location>
        <begin position="312"/>
        <end position="336"/>
    </location>
</feature>
<comment type="subcellular location">
    <subcellularLocation>
        <location evidence="1">Membrane</location>
        <topology evidence="1">Multi-pass membrane protein</topology>
    </subcellularLocation>
</comment>
<evidence type="ECO:0000313" key="7">
    <source>
        <dbReference type="EMBL" id="MBP1986472.1"/>
    </source>
</evidence>
<reference evidence="7" key="1">
    <citation type="submission" date="2021-03" db="EMBL/GenBank/DDBJ databases">
        <title>Genomic Encyclopedia of Type Strains, Phase IV (KMG-IV): sequencing the most valuable type-strain genomes for metagenomic binning, comparative biology and taxonomic classification.</title>
        <authorList>
            <person name="Goeker M."/>
        </authorList>
    </citation>
    <scope>NUCLEOTIDE SEQUENCE</scope>
    <source>
        <strain evidence="7">DSM 26232</strain>
    </source>
</reference>
<dbReference type="Gene3D" id="1.20.1420.30">
    <property type="entry name" value="NCX, central ion-binding region"/>
    <property type="match status" value="1"/>
</dbReference>
<dbReference type="AlphaFoldDB" id="A0A8T4GWH4"/>
<dbReference type="Proteomes" id="UP000823736">
    <property type="component" value="Unassembled WGS sequence"/>
</dbReference>
<dbReference type="PANTHER" id="PTHR10846">
    <property type="entry name" value="SODIUM/POTASSIUM/CALCIUM EXCHANGER"/>
    <property type="match status" value="1"/>
</dbReference>
<dbReference type="InterPro" id="IPR044880">
    <property type="entry name" value="NCX_ion-bd_dom_sf"/>
</dbReference>
<feature type="transmembrane region" description="Helical" evidence="5">
    <location>
        <begin position="250"/>
        <end position="273"/>
    </location>
</feature>
<evidence type="ECO:0000256" key="5">
    <source>
        <dbReference type="SAM" id="Phobius"/>
    </source>
</evidence>
<evidence type="ECO:0000256" key="1">
    <source>
        <dbReference type="ARBA" id="ARBA00004141"/>
    </source>
</evidence>
<keyword evidence="2 5" id="KW-0812">Transmembrane</keyword>
<keyword evidence="8" id="KW-1185">Reference proteome</keyword>
<evidence type="ECO:0000256" key="3">
    <source>
        <dbReference type="ARBA" id="ARBA00022989"/>
    </source>
</evidence>
<dbReference type="GO" id="GO:0005886">
    <property type="term" value="C:plasma membrane"/>
    <property type="evidence" value="ECO:0007669"/>
    <property type="project" value="TreeGrafter"/>
</dbReference>
<evidence type="ECO:0000256" key="2">
    <source>
        <dbReference type="ARBA" id="ARBA00022692"/>
    </source>
</evidence>
<keyword evidence="4 5" id="KW-0472">Membrane</keyword>
<evidence type="ECO:0000256" key="4">
    <source>
        <dbReference type="ARBA" id="ARBA00023136"/>
    </source>
</evidence>
<evidence type="ECO:0000259" key="6">
    <source>
        <dbReference type="Pfam" id="PF01699"/>
    </source>
</evidence>
<dbReference type="RefSeq" id="WP_209490784.1">
    <property type="nucleotide sequence ID" value="NZ_JAGGLC010000002.1"/>
</dbReference>
<dbReference type="GO" id="GO:0005262">
    <property type="term" value="F:calcium channel activity"/>
    <property type="evidence" value="ECO:0007669"/>
    <property type="project" value="TreeGrafter"/>
</dbReference>
<evidence type="ECO:0000313" key="8">
    <source>
        <dbReference type="Proteomes" id="UP000823736"/>
    </source>
</evidence>
<protein>
    <submittedName>
        <fullName evidence="7">Cation:H+ antiporter</fullName>
    </submittedName>
</protein>